<keyword evidence="4" id="KW-0597">Phosphoprotein</keyword>
<keyword evidence="10 11" id="KW-0472">Membrane</keyword>
<dbReference type="PROSITE" id="PS50113">
    <property type="entry name" value="PAC"/>
    <property type="match status" value="2"/>
</dbReference>
<reference evidence="15 16" key="1">
    <citation type="submission" date="2018-07" db="EMBL/GenBank/DDBJ databases">
        <title>Venubactetium sediminum gen. nov., sp. nov., isolated from a marine solar saltern.</title>
        <authorList>
            <person name="Wang S."/>
        </authorList>
    </citation>
    <scope>NUCLEOTIDE SEQUENCE [LARGE SCALE GENOMIC DNA]</scope>
    <source>
        <strain evidence="15 16">WD2A32</strain>
    </source>
</reference>
<dbReference type="CDD" id="cd00130">
    <property type="entry name" value="PAS"/>
    <property type="match status" value="2"/>
</dbReference>
<evidence type="ECO:0000256" key="2">
    <source>
        <dbReference type="ARBA" id="ARBA00004370"/>
    </source>
</evidence>
<keyword evidence="8" id="KW-0067">ATP-binding</keyword>
<evidence type="ECO:0000259" key="12">
    <source>
        <dbReference type="PROSITE" id="PS50109"/>
    </source>
</evidence>
<dbReference type="InterPro" id="IPR001610">
    <property type="entry name" value="PAC"/>
</dbReference>
<dbReference type="PANTHER" id="PTHR43047:SF72">
    <property type="entry name" value="OSMOSENSING HISTIDINE PROTEIN KINASE SLN1"/>
    <property type="match status" value="1"/>
</dbReference>
<dbReference type="GO" id="GO:0005886">
    <property type="term" value="C:plasma membrane"/>
    <property type="evidence" value="ECO:0007669"/>
    <property type="project" value="TreeGrafter"/>
</dbReference>
<dbReference type="InterPro" id="IPR000014">
    <property type="entry name" value="PAS"/>
</dbReference>
<proteinExistence type="predicted"/>
<organism evidence="15 16">
    <name type="scientific">Ferruginivarius sediminum</name>
    <dbReference type="NCBI Taxonomy" id="2661937"/>
    <lineage>
        <taxon>Bacteria</taxon>
        <taxon>Pseudomonadati</taxon>
        <taxon>Pseudomonadota</taxon>
        <taxon>Alphaproteobacteria</taxon>
        <taxon>Rhodospirillales</taxon>
        <taxon>Rhodospirillaceae</taxon>
        <taxon>Ferruginivarius</taxon>
    </lineage>
</organism>
<dbReference type="InterPro" id="IPR000700">
    <property type="entry name" value="PAS-assoc_C"/>
</dbReference>
<evidence type="ECO:0000259" key="14">
    <source>
        <dbReference type="PROSITE" id="PS50113"/>
    </source>
</evidence>
<dbReference type="PROSITE" id="PS50109">
    <property type="entry name" value="HIS_KIN"/>
    <property type="match status" value="1"/>
</dbReference>
<evidence type="ECO:0000313" key="16">
    <source>
        <dbReference type="Proteomes" id="UP000253941"/>
    </source>
</evidence>
<protein>
    <recommendedName>
        <fullName evidence="3">histidine kinase</fullName>
        <ecNumber evidence="3">2.7.13.3</ecNumber>
    </recommendedName>
</protein>
<dbReference type="RefSeq" id="WP_114582200.1">
    <property type="nucleotide sequence ID" value="NZ_QPMH01000008.1"/>
</dbReference>
<evidence type="ECO:0000256" key="6">
    <source>
        <dbReference type="ARBA" id="ARBA00022741"/>
    </source>
</evidence>
<dbReference type="Pfam" id="PF02518">
    <property type="entry name" value="HATPase_c"/>
    <property type="match status" value="1"/>
</dbReference>
<feature type="domain" description="Histidine kinase" evidence="12">
    <location>
        <begin position="328"/>
        <end position="545"/>
    </location>
</feature>
<comment type="caution">
    <text evidence="15">The sequence shown here is derived from an EMBL/GenBank/DDBJ whole genome shotgun (WGS) entry which is preliminary data.</text>
</comment>
<dbReference type="GO" id="GO:0009927">
    <property type="term" value="F:histidine phosphotransfer kinase activity"/>
    <property type="evidence" value="ECO:0007669"/>
    <property type="project" value="TreeGrafter"/>
</dbReference>
<sequence>MAGVDTELAEKLAAQDAALTASGVLMALVVAGAIFVVILILRVLRQREIQASQATQRFDDITDVSAEWIWETDSQHCFTYFSQRLREVTGLDLQTLYGRSRWDIAQSRMADPLWREHLNDLAARRPFSNFVYELTDGHGCKRSIMVSGKPVFDHGGTFLGYRGTGIDVTASMQAHEAARAAERRASAVIAATLDAFLATDGEGRVVDWNERAEALLGWSRAEAVGQPIDTLFTPDESEAPEGFCFRRYITEACYGPGQTKRVETALRNRQGRTFPVELTVTSIAASGGWQYAAFIRDISKERESAQALREAKESAEIANRTKSQFLAAMSHELRTPLNAVIGFSEIMERGLLGPLPVAYQSYSKDIRDSGRHLLNVINDILDISKVEAGRIELNEGAVDVFDMAESSIRLVEERAQRSGVSVVNEVPADLPAIWVDEQRLKQILLNLLTNAVKFTPGGTVRVGAEVDGDMLVRVCDDGVGMDVADVPDAMTAFVQLDSGLDRKHEGTGLGLPLCERLAKLHGGTLHIDSAPGEGTTVTLRFPAERIMRDSAARAEAGK</sequence>
<keyword evidence="11" id="KW-1133">Transmembrane helix</keyword>
<evidence type="ECO:0000256" key="10">
    <source>
        <dbReference type="ARBA" id="ARBA00023136"/>
    </source>
</evidence>
<dbReference type="SUPFAM" id="SSF55874">
    <property type="entry name" value="ATPase domain of HSP90 chaperone/DNA topoisomerase II/histidine kinase"/>
    <property type="match status" value="1"/>
</dbReference>
<feature type="domain" description="PAC" evidence="14">
    <location>
        <begin position="128"/>
        <end position="180"/>
    </location>
</feature>
<evidence type="ECO:0000256" key="4">
    <source>
        <dbReference type="ARBA" id="ARBA00022553"/>
    </source>
</evidence>
<dbReference type="GO" id="GO:0006355">
    <property type="term" value="P:regulation of DNA-templated transcription"/>
    <property type="evidence" value="ECO:0007669"/>
    <property type="project" value="InterPro"/>
</dbReference>
<dbReference type="AlphaFoldDB" id="A0A369TGC1"/>
<dbReference type="SMART" id="SM00091">
    <property type="entry name" value="PAS"/>
    <property type="match status" value="2"/>
</dbReference>
<evidence type="ECO:0000313" key="15">
    <source>
        <dbReference type="EMBL" id="RDD61956.1"/>
    </source>
</evidence>
<dbReference type="SMART" id="SM00387">
    <property type="entry name" value="HATPase_c"/>
    <property type="match status" value="1"/>
</dbReference>
<feature type="transmembrane region" description="Helical" evidence="11">
    <location>
        <begin position="20"/>
        <end position="44"/>
    </location>
</feature>
<comment type="subcellular location">
    <subcellularLocation>
        <location evidence="2">Membrane</location>
    </subcellularLocation>
</comment>
<dbReference type="Gene3D" id="3.30.565.10">
    <property type="entry name" value="Histidine kinase-like ATPase, C-terminal domain"/>
    <property type="match status" value="1"/>
</dbReference>
<dbReference type="NCBIfam" id="TIGR00229">
    <property type="entry name" value="sensory_box"/>
    <property type="match status" value="2"/>
</dbReference>
<dbReference type="SMART" id="SM00086">
    <property type="entry name" value="PAC"/>
    <property type="match status" value="2"/>
</dbReference>
<dbReference type="FunFam" id="1.10.287.130:FF:000038">
    <property type="entry name" value="Sensory transduction histidine kinase"/>
    <property type="match status" value="1"/>
</dbReference>
<dbReference type="InterPro" id="IPR003661">
    <property type="entry name" value="HisK_dim/P_dom"/>
</dbReference>
<dbReference type="Pfam" id="PF00989">
    <property type="entry name" value="PAS"/>
    <property type="match status" value="1"/>
</dbReference>
<keyword evidence="11" id="KW-0812">Transmembrane</keyword>
<dbReference type="SMART" id="SM00388">
    <property type="entry name" value="HisKA"/>
    <property type="match status" value="1"/>
</dbReference>
<keyword evidence="7" id="KW-0418">Kinase</keyword>
<dbReference type="Pfam" id="PF00512">
    <property type="entry name" value="HisKA"/>
    <property type="match status" value="1"/>
</dbReference>
<keyword evidence="6" id="KW-0547">Nucleotide-binding</keyword>
<comment type="catalytic activity">
    <reaction evidence="1">
        <text>ATP + protein L-histidine = ADP + protein N-phospho-L-histidine.</text>
        <dbReference type="EC" id="2.7.13.3"/>
    </reaction>
</comment>
<dbReference type="GO" id="GO:0000155">
    <property type="term" value="F:phosphorelay sensor kinase activity"/>
    <property type="evidence" value="ECO:0007669"/>
    <property type="project" value="InterPro"/>
</dbReference>
<evidence type="ECO:0000256" key="11">
    <source>
        <dbReference type="SAM" id="Phobius"/>
    </source>
</evidence>
<dbReference type="PROSITE" id="PS50112">
    <property type="entry name" value="PAS"/>
    <property type="match status" value="1"/>
</dbReference>
<dbReference type="PRINTS" id="PR00344">
    <property type="entry name" value="BCTRLSENSOR"/>
</dbReference>
<dbReference type="InterPro" id="IPR013767">
    <property type="entry name" value="PAS_fold"/>
</dbReference>
<dbReference type="InterPro" id="IPR036890">
    <property type="entry name" value="HATPase_C_sf"/>
</dbReference>
<dbReference type="Gene3D" id="3.30.450.20">
    <property type="entry name" value="PAS domain"/>
    <property type="match status" value="2"/>
</dbReference>
<dbReference type="GO" id="GO:0005524">
    <property type="term" value="F:ATP binding"/>
    <property type="evidence" value="ECO:0007669"/>
    <property type="project" value="UniProtKB-KW"/>
</dbReference>
<keyword evidence="9" id="KW-0902">Two-component regulatory system</keyword>
<feature type="domain" description="PAC" evidence="14">
    <location>
        <begin position="260"/>
        <end position="310"/>
    </location>
</feature>
<evidence type="ECO:0000256" key="9">
    <source>
        <dbReference type="ARBA" id="ARBA00023012"/>
    </source>
</evidence>
<dbReference type="SUPFAM" id="SSF47384">
    <property type="entry name" value="Homodimeric domain of signal transducing histidine kinase"/>
    <property type="match status" value="1"/>
</dbReference>
<keyword evidence="5" id="KW-0808">Transferase</keyword>
<keyword evidence="16" id="KW-1185">Reference proteome</keyword>
<accession>A0A369TGC1</accession>
<dbReference type="Pfam" id="PF13426">
    <property type="entry name" value="PAS_9"/>
    <property type="match status" value="1"/>
</dbReference>
<evidence type="ECO:0000259" key="13">
    <source>
        <dbReference type="PROSITE" id="PS50112"/>
    </source>
</evidence>
<feature type="domain" description="PAS" evidence="13">
    <location>
        <begin position="181"/>
        <end position="252"/>
    </location>
</feature>
<dbReference type="InterPro" id="IPR005467">
    <property type="entry name" value="His_kinase_dom"/>
</dbReference>
<dbReference type="InterPro" id="IPR036097">
    <property type="entry name" value="HisK_dim/P_sf"/>
</dbReference>
<dbReference type="PANTHER" id="PTHR43047">
    <property type="entry name" value="TWO-COMPONENT HISTIDINE PROTEIN KINASE"/>
    <property type="match status" value="1"/>
</dbReference>
<dbReference type="EMBL" id="QPMH01000008">
    <property type="protein sequence ID" value="RDD61956.1"/>
    <property type="molecule type" value="Genomic_DNA"/>
</dbReference>
<evidence type="ECO:0000256" key="7">
    <source>
        <dbReference type="ARBA" id="ARBA00022777"/>
    </source>
</evidence>
<gene>
    <name evidence="15" type="ORF">DRB17_10755</name>
</gene>
<evidence type="ECO:0000256" key="8">
    <source>
        <dbReference type="ARBA" id="ARBA00022840"/>
    </source>
</evidence>
<dbReference type="InterPro" id="IPR003594">
    <property type="entry name" value="HATPase_dom"/>
</dbReference>
<dbReference type="Proteomes" id="UP000253941">
    <property type="component" value="Unassembled WGS sequence"/>
</dbReference>
<dbReference type="CDD" id="cd00082">
    <property type="entry name" value="HisKA"/>
    <property type="match status" value="1"/>
</dbReference>
<evidence type="ECO:0000256" key="1">
    <source>
        <dbReference type="ARBA" id="ARBA00000085"/>
    </source>
</evidence>
<dbReference type="Gene3D" id="1.10.287.130">
    <property type="match status" value="1"/>
</dbReference>
<dbReference type="EC" id="2.7.13.3" evidence="3"/>
<evidence type="ECO:0000256" key="3">
    <source>
        <dbReference type="ARBA" id="ARBA00012438"/>
    </source>
</evidence>
<evidence type="ECO:0000256" key="5">
    <source>
        <dbReference type="ARBA" id="ARBA00022679"/>
    </source>
</evidence>
<dbReference type="InterPro" id="IPR004358">
    <property type="entry name" value="Sig_transdc_His_kin-like_C"/>
</dbReference>
<dbReference type="SUPFAM" id="SSF55785">
    <property type="entry name" value="PYP-like sensor domain (PAS domain)"/>
    <property type="match status" value="2"/>
</dbReference>
<name>A0A369TGC1_9PROT</name>
<dbReference type="InterPro" id="IPR035965">
    <property type="entry name" value="PAS-like_dom_sf"/>
</dbReference>